<protein>
    <submittedName>
        <fullName evidence="9">ABC transporter permease</fullName>
    </submittedName>
</protein>
<comment type="subcellular location">
    <subcellularLocation>
        <location evidence="8">Cell inner membrane</location>
        <topology evidence="8">Multi-pass membrane protein</topology>
    </subcellularLocation>
    <subcellularLocation>
        <location evidence="2">Membrane</location>
        <topology evidence="2">Multi-pass membrane protein</topology>
    </subcellularLocation>
</comment>
<keyword evidence="8" id="KW-1003">Cell membrane</keyword>
<evidence type="ECO:0000256" key="7">
    <source>
        <dbReference type="ARBA" id="ARBA00023136"/>
    </source>
</evidence>
<feature type="transmembrane region" description="Helical" evidence="8">
    <location>
        <begin position="233"/>
        <end position="255"/>
    </location>
</feature>
<dbReference type="GO" id="GO:0043190">
    <property type="term" value="C:ATP-binding cassette (ABC) transporter complex"/>
    <property type="evidence" value="ECO:0007669"/>
    <property type="project" value="InterPro"/>
</dbReference>
<feature type="transmembrane region" description="Helical" evidence="8">
    <location>
        <begin position="51"/>
        <end position="75"/>
    </location>
</feature>
<evidence type="ECO:0000313" key="9">
    <source>
        <dbReference type="EMBL" id="QGT16407.1"/>
    </source>
</evidence>
<evidence type="ECO:0000256" key="2">
    <source>
        <dbReference type="ARBA" id="ARBA00004141"/>
    </source>
</evidence>
<keyword evidence="8" id="KW-0997">Cell inner membrane</keyword>
<feature type="transmembrane region" description="Helical" evidence="8">
    <location>
        <begin position="151"/>
        <end position="179"/>
    </location>
</feature>
<evidence type="ECO:0000256" key="1">
    <source>
        <dbReference type="ARBA" id="ARBA00003787"/>
    </source>
</evidence>
<feature type="transmembrane region" description="Helical" evidence="8">
    <location>
        <begin position="199"/>
        <end position="221"/>
    </location>
</feature>
<dbReference type="Proteomes" id="UP000422744">
    <property type="component" value="Chromosome"/>
</dbReference>
<accession>A0A6I6CFF6</accession>
<sequence>MSFFDINSVRIIGRYFINFLLRLGSAFIFFIQSLYHCLVPPYYFSNVARQIIEIGFFSLPIVGLTGVFIGAAIVLQSSLSDPLINQEQIIPKLVTITIIKELGPVLISLIMVGKVGSSVAAEIGTMRITEQIDALTTLNINPFKYLIAPRILASIIVFPILTVCADLIGIFGGCITAVFEFNHNLNIYIKHTAQFFNTYDFITGLIKATVFSAIISVSSCYYGYHCKEGARGVGVATTSTVVLSSILIILANYMITLIHA</sequence>
<evidence type="ECO:0000313" key="10">
    <source>
        <dbReference type="Proteomes" id="UP000422744"/>
    </source>
</evidence>
<evidence type="ECO:0000256" key="5">
    <source>
        <dbReference type="ARBA" id="ARBA00022692"/>
    </source>
</evidence>
<evidence type="ECO:0000256" key="6">
    <source>
        <dbReference type="ARBA" id="ARBA00022989"/>
    </source>
</evidence>
<name>A0A6I6CFF6_WOLPI</name>
<keyword evidence="7 8" id="KW-0472">Membrane</keyword>
<keyword evidence="5 8" id="KW-0812">Transmembrane</keyword>
<dbReference type="PANTHER" id="PTHR30188">
    <property type="entry name" value="ABC TRANSPORTER PERMEASE PROTEIN-RELATED"/>
    <property type="match status" value="1"/>
</dbReference>
<keyword evidence="4" id="KW-0813">Transport</keyword>
<comment type="function">
    <text evidence="1">Could be part of an ABC transporter complex.</text>
</comment>
<feature type="transmembrane region" description="Helical" evidence="8">
    <location>
        <begin position="12"/>
        <end position="31"/>
    </location>
</feature>
<keyword evidence="6 8" id="KW-1133">Transmembrane helix</keyword>
<dbReference type="InterPro" id="IPR003453">
    <property type="entry name" value="ABC_MlaE_roteobac"/>
</dbReference>
<proteinExistence type="inferred from homology"/>
<organism evidence="9 10">
    <name type="scientific">Wolbachia pipientis</name>
    <dbReference type="NCBI Taxonomy" id="955"/>
    <lineage>
        <taxon>Bacteria</taxon>
        <taxon>Pseudomonadati</taxon>
        <taxon>Pseudomonadota</taxon>
        <taxon>Alphaproteobacteria</taxon>
        <taxon>Rickettsiales</taxon>
        <taxon>Anaplasmataceae</taxon>
        <taxon>Wolbachieae</taxon>
        <taxon>Wolbachia</taxon>
    </lineage>
</organism>
<evidence type="ECO:0000256" key="3">
    <source>
        <dbReference type="ARBA" id="ARBA00007556"/>
    </source>
</evidence>
<dbReference type="RefSeq" id="WP_155969042.1">
    <property type="nucleotide sequence ID" value="NZ_CP037426.1"/>
</dbReference>
<dbReference type="NCBIfam" id="TIGR00056">
    <property type="entry name" value="MlaE family lipid ABC transporter permease subunit"/>
    <property type="match status" value="1"/>
</dbReference>
<evidence type="ECO:0000256" key="8">
    <source>
        <dbReference type="RuleBase" id="RU362044"/>
    </source>
</evidence>
<dbReference type="PANTHER" id="PTHR30188:SF4">
    <property type="entry name" value="PROTEIN TRIGALACTOSYLDIACYLGLYCEROL 1, CHLOROPLASTIC"/>
    <property type="match status" value="1"/>
</dbReference>
<dbReference type="InterPro" id="IPR030802">
    <property type="entry name" value="Permease_MalE"/>
</dbReference>
<dbReference type="GO" id="GO:0005548">
    <property type="term" value="F:phospholipid transporter activity"/>
    <property type="evidence" value="ECO:0007669"/>
    <property type="project" value="TreeGrafter"/>
</dbReference>
<comment type="similarity">
    <text evidence="3 8">Belongs to the MlaE permease family.</text>
</comment>
<dbReference type="AlphaFoldDB" id="A0A6I6CFF6"/>
<dbReference type="EMBL" id="CP037426">
    <property type="protein sequence ID" value="QGT16407.1"/>
    <property type="molecule type" value="Genomic_DNA"/>
</dbReference>
<evidence type="ECO:0000256" key="4">
    <source>
        <dbReference type="ARBA" id="ARBA00022448"/>
    </source>
</evidence>
<reference evidence="9 10" key="1">
    <citation type="submission" date="2019-03" db="EMBL/GenBank/DDBJ databases">
        <title>Wolbachia endosymbiont of Haematobia irritans wIrr.</title>
        <authorList>
            <person name="Parry R.H."/>
            <person name="Asgari S."/>
        </authorList>
    </citation>
    <scope>NUCLEOTIDE SEQUENCE [LARGE SCALE GENOMIC DNA]</scope>
    <source>
        <strain evidence="10">wIrr</strain>
    </source>
</reference>
<gene>
    <name evidence="9" type="ORF">E0495_04095</name>
</gene>
<dbReference type="Pfam" id="PF02405">
    <property type="entry name" value="MlaE"/>
    <property type="match status" value="1"/>
</dbReference>